<dbReference type="AlphaFoldDB" id="A0A935K4V2"/>
<proteinExistence type="predicted"/>
<dbReference type="EMBL" id="JADJMS010000022">
    <property type="protein sequence ID" value="MBK7415662.1"/>
    <property type="molecule type" value="Genomic_DNA"/>
</dbReference>
<name>A0A935K4V2_9RHOO</name>
<protein>
    <submittedName>
        <fullName evidence="1">Uncharacterized protein</fullName>
    </submittedName>
</protein>
<evidence type="ECO:0000313" key="1">
    <source>
        <dbReference type="EMBL" id="MBK7415662.1"/>
    </source>
</evidence>
<comment type="caution">
    <text evidence="1">The sequence shown here is derived from an EMBL/GenBank/DDBJ whole genome shotgun (WGS) entry which is preliminary data.</text>
</comment>
<reference evidence="1 2" key="1">
    <citation type="submission" date="2020-10" db="EMBL/GenBank/DDBJ databases">
        <title>Connecting structure to function with the recovery of over 1000 high-quality activated sludge metagenome-assembled genomes encoding full-length rRNA genes using long-read sequencing.</title>
        <authorList>
            <person name="Singleton C.M."/>
            <person name="Petriglieri F."/>
            <person name="Kristensen J.M."/>
            <person name="Kirkegaard R.H."/>
            <person name="Michaelsen T.Y."/>
            <person name="Andersen M.H."/>
            <person name="Karst S.M."/>
            <person name="Dueholm M.S."/>
            <person name="Nielsen P.H."/>
            <person name="Albertsen M."/>
        </authorList>
    </citation>
    <scope>NUCLEOTIDE SEQUENCE [LARGE SCALE GENOMIC DNA]</scope>
    <source>
        <strain evidence="1">EsbW_18-Q3-R4-48_BATAC.463</strain>
    </source>
</reference>
<gene>
    <name evidence="1" type="ORF">IPJ38_11665</name>
</gene>
<organism evidence="1 2">
    <name type="scientific">Candidatus Dechloromonas phosphorivorans</name>
    <dbReference type="NCBI Taxonomy" id="2899244"/>
    <lineage>
        <taxon>Bacteria</taxon>
        <taxon>Pseudomonadati</taxon>
        <taxon>Pseudomonadota</taxon>
        <taxon>Betaproteobacteria</taxon>
        <taxon>Rhodocyclales</taxon>
        <taxon>Azonexaceae</taxon>
        <taxon>Dechloromonas</taxon>
    </lineage>
</organism>
<dbReference type="InterPro" id="IPR006311">
    <property type="entry name" value="TAT_signal"/>
</dbReference>
<dbReference type="PROSITE" id="PS51318">
    <property type="entry name" value="TAT"/>
    <property type="match status" value="1"/>
</dbReference>
<dbReference type="Proteomes" id="UP000739411">
    <property type="component" value="Unassembled WGS sequence"/>
</dbReference>
<accession>A0A935K4V2</accession>
<sequence length="180" mass="19527">MNELKTLDDKPSQTKSTNRRRFVRGLGIAIPVALTVSARSALANTCSAVSANASIALTNSHNATGDTRLTCSGWSPDTWASKITGDYDPNNSKFNLVFGSGPDAKMRQVIINNNDFQRHIAAAYMNLAKNKVASTSGGKTVYDLDDLKAMWNGRDGSYQPVPGVLWGRPEIKAYLATTWD</sequence>
<evidence type="ECO:0000313" key="2">
    <source>
        <dbReference type="Proteomes" id="UP000739411"/>
    </source>
</evidence>